<name>A0A443PUS0_9MAGN</name>
<dbReference type="OrthoDB" id="1904011at2759"/>
<dbReference type="EMBL" id="QPKB01000011">
    <property type="protein sequence ID" value="RWR94515.1"/>
    <property type="molecule type" value="Genomic_DNA"/>
</dbReference>
<reference evidence="1 2" key="1">
    <citation type="journal article" date="2019" name="Nat. Plants">
        <title>Stout camphor tree genome fills gaps in understanding of flowering plant genome evolution.</title>
        <authorList>
            <person name="Chaw S.M."/>
            <person name="Liu Y.C."/>
            <person name="Wu Y.W."/>
            <person name="Wang H.Y."/>
            <person name="Lin C.I."/>
            <person name="Wu C.S."/>
            <person name="Ke H.M."/>
            <person name="Chang L.Y."/>
            <person name="Hsu C.Y."/>
            <person name="Yang H.T."/>
            <person name="Sudianto E."/>
            <person name="Hsu M.H."/>
            <person name="Wu K.P."/>
            <person name="Wang L.N."/>
            <person name="Leebens-Mack J.H."/>
            <person name="Tsai I.J."/>
        </authorList>
    </citation>
    <scope>NUCLEOTIDE SEQUENCE [LARGE SCALE GENOMIC DNA]</scope>
    <source>
        <strain evidence="2">cv. Chaw 1501</strain>
        <tissue evidence="1">Young leaves</tissue>
    </source>
</reference>
<accession>A0A443PUS0</accession>
<keyword evidence="2" id="KW-1185">Reference proteome</keyword>
<evidence type="ECO:0000313" key="1">
    <source>
        <dbReference type="EMBL" id="RWR94515.1"/>
    </source>
</evidence>
<dbReference type="PANTHER" id="PTHR35286">
    <property type="entry name" value="EXPRESSED PROTEIN"/>
    <property type="match status" value="1"/>
</dbReference>
<dbReference type="PANTHER" id="PTHR35286:SF1">
    <property type="entry name" value="EXPRESSED PROTEIN"/>
    <property type="match status" value="1"/>
</dbReference>
<proteinExistence type="predicted"/>
<sequence>MNSNNRFNLSERDSRLLNRILNDPNLNTNYSQPIIELIASILSPSLSLSISIYERCRLIIVAGEEAKVREEIVSITLSGNTESLRANSGQGVMVAGHNVCIGVQGSGNNERMWEWHGHIVLYDDDLEFTPEYFYGSYNEIVAPQE</sequence>
<evidence type="ECO:0000313" key="2">
    <source>
        <dbReference type="Proteomes" id="UP000283530"/>
    </source>
</evidence>
<dbReference type="AlphaFoldDB" id="A0A443PUS0"/>
<organism evidence="1 2">
    <name type="scientific">Cinnamomum micranthum f. kanehirae</name>
    <dbReference type="NCBI Taxonomy" id="337451"/>
    <lineage>
        <taxon>Eukaryota</taxon>
        <taxon>Viridiplantae</taxon>
        <taxon>Streptophyta</taxon>
        <taxon>Embryophyta</taxon>
        <taxon>Tracheophyta</taxon>
        <taxon>Spermatophyta</taxon>
        <taxon>Magnoliopsida</taxon>
        <taxon>Magnoliidae</taxon>
        <taxon>Laurales</taxon>
        <taxon>Lauraceae</taxon>
        <taxon>Cinnamomum</taxon>
    </lineage>
</organism>
<comment type="caution">
    <text evidence="1">The sequence shown here is derived from an EMBL/GenBank/DDBJ whole genome shotgun (WGS) entry which is preliminary data.</text>
</comment>
<dbReference type="Proteomes" id="UP000283530">
    <property type="component" value="Unassembled WGS sequence"/>
</dbReference>
<gene>
    <name evidence="1" type="ORF">CKAN_02381200</name>
</gene>
<protein>
    <submittedName>
        <fullName evidence="1">Uncharacterized protein</fullName>
    </submittedName>
</protein>